<reference evidence="1 2" key="1">
    <citation type="submission" date="2024-01" db="EMBL/GenBank/DDBJ databases">
        <title>Genome assemblies of Stephania.</title>
        <authorList>
            <person name="Yang L."/>
        </authorList>
    </citation>
    <scope>NUCLEOTIDE SEQUENCE [LARGE SCALE GENOMIC DNA]</scope>
    <source>
        <strain evidence="1">QJT</strain>
        <tissue evidence="1">Leaf</tissue>
    </source>
</reference>
<evidence type="ECO:0000313" key="2">
    <source>
        <dbReference type="Proteomes" id="UP001417504"/>
    </source>
</evidence>
<gene>
    <name evidence="1" type="ORF">Sjap_020788</name>
</gene>
<accession>A0AAP0F275</accession>
<sequence length="63" mass="7072">MLEHNKNSELSIEFYCWKLVLDMKISSSRSEESNTKHNLQPRNLRVGLGVGNISLGIGRLGNS</sequence>
<keyword evidence="2" id="KW-1185">Reference proteome</keyword>
<dbReference type="EMBL" id="JBBNAE010000008">
    <property type="protein sequence ID" value="KAK9103534.1"/>
    <property type="molecule type" value="Genomic_DNA"/>
</dbReference>
<name>A0AAP0F275_9MAGN</name>
<protein>
    <submittedName>
        <fullName evidence="1">Uncharacterized protein</fullName>
    </submittedName>
</protein>
<proteinExistence type="predicted"/>
<evidence type="ECO:0000313" key="1">
    <source>
        <dbReference type="EMBL" id="KAK9103534.1"/>
    </source>
</evidence>
<comment type="caution">
    <text evidence="1">The sequence shown here is derived from an EMBL/GenBank/DDBJ whole genome shotgun (WGS) entry which is preliminary data.</text>
</comment>
<organism evidence="1 2">
    <name type="scientific">Stephania japonica</name>
    <dbReference type="NCBI Taxonomy" id="461633"/>
    <lineage>
        <taxon>Eukaryota</taxon>
        <taxon>Viridiplantae</taxon>
        <taxon>Streptophyta</taxon>
        <taxon>Embryophyta</taxon>
        <taxon>Tracheophyta</taxon>
        <taxon>Spermatophyta</taxon>
        <taxon>Magnoliopsida</taxon>
        <taxon>Ranunculales</taxon>
        <taxon>Menispermaceae</taxon>
        <taxon>Menispermoideae</taxon>
        <taxon>Cissampelideae</taxon>
        <taxon>Stephania</taxon>
    </lineage>
</organism>
<dbReference type="Proteomes" id="UP001417504">
    <property type="component" value="Unassembled WGS sequence"/>
</dbReference>
<dbReference type="AlphaFoldDB" id="A0AAP0F275"/>